<organism evidence="2 3">
    <name type="scientific">Brassica rapa subsp. trilocularis</name>
    <dbReference type="NCBI Taxonomy" id="1813537"/>
    <lineage>
        <taxon>Eukaryota</taxon>
        <taxon>Viridiplantae</taxon>
        <taxon>Streptophyta</taxon>
        <taxon>Embryophyta</taxon>
        <taxon>Tracheophyta</taxon>
        <taxon>Spermatophyta</taxon>
        <taxon>Magnoliopsida</taxon>
        <taxon>eudicotyledons</taxon>
        <taxon>Gunneridae</taxon>
        <taxon>Pentapetalae</taxon>
        <taxon>rosids</taxon>
        <taxon>malvids</taxon>
        <taxon>Brassicales</taxon>
        <taxon>Brassicaceae</taxon>
        <taxon>Brassiceae</taxon>
        <taxon>Brassica</taxon>
    </lineage>
</organism>
<proteinExistence type="predicted"/>
<feature type="transmembrane region" description="Helical" evidence="1">
    <location>
        <begin position="50"/>
        <end position="68"/>
    </location>
</feature>
<evidence type="ECO:0000256" key="1">
    <source>
        <dbReference type="SAM" id="Phobius"/>
    </source>
</evidence>
<keyword evidence="1" id="KW-1133">Transmembrane helix</keyword>
<keyword evidence="3" id="KW-1185">Reference proteome</keyword>
<protein>
    <submittedName>
        <fullName evidence="2">Uncharacterized protein</fullName>
    </submittedName>
</protein>
<sequence length="91" mass="10577">MKDVKSRALSILLNVSSDWQIEAAFDVFYSQPQPKSNGDMRRLKELFNRYKGNMLFLMCFMELGLYKAQVMLPFNAFGTMAMARKIGYKSF</sequence>
<keyword evidence="1" id="KW-0472">Membrane</keyword>
<dbReference type="Proteomes" id="UP000823674">
    <property type="component" value="Chromosome A02"/>
</dbReference>
<name>A0ABQ7NHT5_BRACM</name>
<keyword evidence="1" id="KW-0812">Transmembrane</keyword>
<dbReference type="EMBL" id="JADBGQ010000002">
    <property type="protein sequence ID" value="KAG5409701.1"/>
    <property type="molecule type" value="Genomic_DNA"/>
</dbReference>
<evidence type="ECO:0000313" key="3">
    <source>
        <dbReference type="Proteomes" id="UP000823674"/>
    </source>
</evidence>
<evidence type="ECO:0000313" key="2">
    <source>
        <dbReference type="EMBL" id="KAG5409701.1"/>
    </source>
</evidence>
<reference evidence="2 3" key="1">
    <citation type="submission" date="2021-03" db="EMBL/GenBank/DDBJ databases">
        <authorList>
            <person name="King G.J."/>
            <person name="Bancroft I."/>
            <person name="Baten A."/>
            <person name="Bloomfield J."/>
            <person name="Borpatragohain P."/>
            <person name="He Z."/>
            <person name="Irish N."/>
            <person name="Irwin J."/>
            <person name="Liu K."/>
            <person name="Mauleon R.P."/>
            <person name="Moore J."/>
            <person name="Morris R."/>
            <person name="Ostergaard L."/>
            <person name="Wang B."/>
            <person name="Wells R."/>
        </authorList>
    </citation>
    <scope>NUCLEOTIDE SEQUENCE [LARGE SCALE GENOMIC DNA]</scope>
    <source>
        <strain evidence="2">R-o-18</strain>
        <tissue evidence="2">Leaf</tissue>
    </source>
</reference>
<accession>A0ABQ7NHT5</accession>
<gene>
    <name evidence="2" type="primary">A02g503150.1_BraROA</name>
    <name evidence="2" type="ORF">IGI04_006020</name>
</gene>
<comment type="caution">
    <text evidence="2">The sequence shown here is derived from an EMBL/GenBank/DDBJ whole genome shotgun (WGS) entry which is preliminary data.</text>
</comment>